<feature type="domain" description="ABC transporter" evidence="8">
    <location>
        <begin position="330"/>
        <end position="571"/>
    </location>
</feature>
<comment type="subcellular location">
    <subcellularLocation>
        <location evidence="1">Cell membrane</location>
        <topology evidence="1">Multi-pass membrane protein</topology>
    </subcellularLocation>
</comment>
<dbReference type="GO" id="GO:0140359">
    <property type="term" value="F:ABC-type transporter activity"/>
    <property type="evidence" value="ECO:0007669"/>
    <property type="project" value="InterPro"/>
</dbReference>
<dbReference type="Gene3D" id="3.40.50.300">
    <property type="entry name" value="P-loop containing nucleotide triphosphate hydrolases"/>
    <property type="match status" value="1"/>
</dbReference>
<evidence type="ECO:0000256" key="3">
    <source>
        <dbReference type="ARBA" id="ARBA00022741"/>
    </source>
</evidence>
<dbReference type="SUPFAM" id="SSF90123">
    <property type="entry name" value="ABC transporter transmembrane region"/>
    <property type="match status" value="1"/>
</dbReference>
<evidence type="ECO:0000259" key="9">
    <source>
        <dbReference type="PROSITE" id="PS50929"/>
    </source>
</evidence>
<evidence type="ECO:0000256" key="4">
    <source>
        <dbReference type="ARBA" id="ARBA00022840"/>
    </source>
</evidence>
<dbReference type="NCBIfam" id="TIGR01842">
    <property type="entry name" value="type_I_sec_PrtD"/>
    <property type="match status" value="1"/>
</dbReference>
<keyword evidence="2 7" id="KW-0812">Transmembrane</keyword>
<dbReference type="EMBL" id="NHNI01000001">
    <property type="protein sequence ID" value="OZY85598.1"/>
    <property type="molecule type" value="Genomic_DNA"/>
</dbReference>
<feature type="domain" description="ABC transmembrane type-1" evidence="9">
    <location>
        <begin position="24"/>
        <end position="299"/>
    </location>
</feature>
<dbReference type="CDD" id="cd18586">
    <property type="entry name" value="ABC_6TM_PrtD_like"/>
    <property type="match status" value="1"/>
</dbReference>
<dbReference type="Pfam" id="PF00664">
    <property type="entry name" value="ABC_membrane"/>
    <property type="match status" value="1"/>
</dbReference>
<feature type="transmembrane region" description="Helical" evidence="7">
    <location>
        <begin position="58"/>
        <end position="78"/>
    </location>
</feature>
<evidence type="ECO:0000256" key="5">
    <source>
        <dbReference type="ARBA" id="ARBA00022989"/>
    </source>
</evidence>
<reference evidence="11" key="1">
    <citation type="submission" date="2017-05" db="EMBL/GenBank/DDBJ databases">
        <authorList>
            <person name="Barney B.M."/>
        </authorList>
    </citation>
    <scope>NUCLEOTIDE SEQUENCE [LARGE SCALE GENOMIC DNA]</scope>
    <source>
        <strain evidence="11">PSBB022</strain>
    </source>
</reference>
<dbReference type="InterPro" id="IPR003593">
    <property type="entry name" value="AAA+_ATPase"/>
</dbReference>
<accession>A0A266Q6V5</accession>
<dbReference type="InterPro" id="IPR017871">
    <property type="entry name" value="ABC_transporter-like_CS"/>
</dbReference>
<feature type="transmembrane region" description="Helical" evidence="7">
    <location>
        <begin position="20"/>
        <end position="46"/>
    </location>
</feature>
<dbReference type="PROSITE" id="PS50893">
    <property type="entry name" value="ABC_TRANSPORTER_2"/>
    <property type="match status" value="1"/>
</dbReference>
<dbReference type="GO" id="GO:0005524">
    <property type="term" value="F:ATP binding"/>
    <property type="evidence" value="ECO:0007669"/>
    <property type="project" value="UniProtKB-KW"/>
</dbReference>
<dbReference type="PROSITE" id="PS00211">
    <property type="entry name" value="ABC_TRANSPORTER_1"/>
    <property type="match status" value="1"/>
</dbReference>
<dbReference type="Pfam" id="PF00005">
    <property type="entry name" value="ABC_tran"/>
    <property type="match status" value="1"/>
</dbReference>
<dbReference type="InterPro" id="IPR027417">
    <property type="entry name" value="P-loop_NTPase"/>
</dbReference>
<dbReference type="PROSITE" id="PS50929">
    <property type="entry name" value="ABC_TM1F"/>
    <property type="match status" value="1"/>
</dbReference>
<dbReference type="InterPro" id="IPR047957">
    <property type="entry name" value="ABC_AprD-like_6TM"/>
</dbReference>
<dbReference type="GO" id="GO:0016887">
    <property type="term" value="F:ATP hydrolysis activity"/>
    <property type="evidence" value="ECO:0007669"/>
    <property type="project" value="InterPro"/>
</dbReference>
<dbReference type="InterPro" id="IPR039421">
    <property type="entry name" value="Type_1_exporter"/>
</dbReference>
<feature type="transmembrane region" description="Helical" evidence="7">
    <location>
        <begin position="144"/>
        <end position="173"/>
    </location>
</feature>
<dbReference type="PANTHER" id="PTHR24221">
    <property type="entry name" value="ATP-BINDING CASSETTE SUB-FAMILY B"/>
    <property type="match status" value="1"/>
</dbReference>
<dbReference type="Gene3D" id="1.20.1560.10">
    <property type="entry name" value="ABC transporter type 1, transmembrane domain"/>
    <property type="match status" value="1"/>
</dbReference>
<dbReference type="GO" id="GO:0030253">
    <property type="term" value="P:protein secretion by the type I secretion system"/>
    <property type="evidence" value="ECO:0007669"/>
    <property type="project" value="InterPro"/>
</dbReference>
<comment type="caution">
    <text evidence="10">The sequence shown here is derived from an EMBL/GenBank/DDBJ whole genome shotgun (WGS) entry which is preliminary data.</text>
</comment>
<dbReference type="GO" id="GO:0030256">
    <property type="term" value="C:type I protein secretion system complex"/>
    <property type="evidence" value="ECO:0007669"/>
    <property type="project" value="InterPro"/>
</dbReference>
<gene>
    <name evidence="10" type="ORF">CBP51_00665</name>
</gene>
<dbReference type="GO" id="GO:0005886">
    <property type="term" value="C:plasma membrane"/>
    <property type="evidence" value="ECO:0007669"/>
    <property type="project" value="UniProtKB-SubCell"/>
</dbReference>
<name>A0A266Q6V5_9GAMM</name>
<evidence type="ECO:0000256" key="6">
    <source>
        <dbReference type="ARBA" id="ARBA00023136"/>
    </source>
</evidence>
<dbReference type="InterPro" id="IPR010128">
    <property type="entry name" value="ATPase_T1SS_PrtD-like"/>
</dbReference>
<keyword evidence="5 7" id="KW-1133">Transmembrane helix</keyword>
<evidence type="ECO:0000313" key="10">
    <source>
        <dbReference type="EMBL" id="OZY85598.1"/>
    </source>
</evidence>
<keyword evidence="6 7" id="KW-0472">Membrane</keyword>
<organism evidence="10 11">
    <name type="scientific">Cellvibrio mixtus</name>
    <dbReference type="NCBI Taxonomy" id="39650"/>
    <lineage>
        <taxon>Bacteria</taxon>
        <taxon>Pseudomonadati</taxon>
        <taxon>Pseudomonadota</taxon>
        <taxon>Gammaproteobacteria</taxon>
        <taxon>Cellvibrionales</taxon>
        <taxon>Cellvibrionaceae</taxon>
        <taxon>Cellvibrio</taxon>
    </lineage>
</organism>
<dbReference type="GO" id="GO:0034040">
    <property type="term" value="F:ATPase-coupled lipid transmembrane transporter activity"/>
    <property type="evidence" value="ECO:0007669"/>
    <property type="project" value="TreeGrafter"/>
</dbReference>
<dbReference type="InterPro" id="IPR011527">
    <property type="entry name" value="ABC1_TM_dom"/>
</dbReference>
<proteinExistence type="predicted"/>
<dbReference type="RefSeq" id="WP_094983470.1">
    <property type="nucleotide sequence ID" value="NZ_NHNI01000001.1"/>
</dbReference>
<dbReference type="SUPFAM" id="SSF52540">
    <property type="entry name" value="P-loop containing nucleoside triphosphate hydrolases"/>
    <property type="match status" value="1"/>
</dbReference>
<sequence>MEKTHSSLALSTALGRSRAAFLSVGLFSAVINILMLVPAIYMLQVYDRVLASQNKTTLLMLSLILVGLFLLMAALEYIRGMVLVRCGNQLDMSLNQKIYNASFRANLMGKPVDAVQTLGDLTQLRQFLTGQGLFAFFDAPWFPIYLAVIFLFDPWLGLLALGGAVVLLLLAFFNEKSTAVHLAEASHLSQQAGRVSAGSLRQSEVIEAMGMLPALRQRWLDLQIAFLCKQSHASDKAVAFNAATKTARVALQSFMLGFAALLVIDGSISAGMMIAASILMGRTLAPIEQIVGSWKQWQQARLAYGRLQSLLLNYPDKPERLPLPAPIGQVVIENASACAPGTRNLLLKNIHCTISAGSLVALVGPSGSGKSTLARLLTGIWPASSGCVRLDGADIYQWNKEELGKSVGYLPQEVALFAGTVADNIARFGTPSITGERDAEKIVAAAKLAGVHELILQLPQGYDTPLGEQGAGLSGGQKQRIGLARALYNEPAFVVLDEPNANLDDAGDRALMAALEQLKTRGCTVVFISHRQSLVQQATHILALQNGQLRAFSSMEEIAAQGKKQAPVSTLSYNQPAAVRVQLNNLGDLT</sequence>
<dbReference type="SMART" id="SM00382">
    <property type="entry name" value="AAA"/>
    <property type="match status" value="1"/>
</dbReference>
<evidence type="ECO:0000313" key="11">
    <source>
        <dbReference type="Proteomes" id="UP000216101"/>
    </source>
</evidence>
<keyword evidence="4" id="KW-0067">ATP-binding</keyword>
<evidence type="ECO:0000256" key="2">
    <source>
        <dbReference type="ARBA" id="ARBA00022692"/>
    </source>
</evidence>
<feature type="transmembrane region" description="Helical" evidence="7">
    <location>
        <begin position="254"/>
        <end position="280"/>
    </location>
</feature>
<dbReference type="AlphaFoldDB" id="A0A266Q6V5"/>
<keyword evidence="11" id="KW-1185">Reference proteome</keyword>
<dbReference type="FunFam" id="1.20.1560.10:FF:000109">
    <property type="entry name" value="Alkaline protease secretion ATP-binding protein aprD"/>
    <property type="match status" value="1"/>
</dbReference>
<evidence type="ECO:0000256" key="1">
    <source>
        <dbReference type="ARBA" id="ARBA00004651"/>
    </source>
</evidence>
<dbReference type="InterPro" id="IPR036640">
    <property type="entry name" value="ABC1_TM_sf"/>
</dbReference>
<evidence type="ECO:0000256" key="7">
    <source>
        <dbReference type="SAM" id="Phobius"/>
    </source>
</evidence>
<dbReference type="PANTHER" id="PTHR24221:SF248">
    <property type="entry name" value="ABC TRANSPORTER TRANSMEMBRANE REGION"/>
    <property type="match status" value="1"/>
</dbReference>
<dbReference type="Proteomes" id="UP000216101">
    <property type="component" value="Unassembled WGS sequence"/>
</dbReference>
<evidence type="ECO:0000259" key="8">
    <source>
        <dbReference type="PROSITE" id="PS50893"/>
    </source>
</evidence>
<keyword evidence="3" id="KW-0547">Nucleotide-binding</keyword>
<dbReference type="InterPro" id="IPR003439">
    <property type="entry name" value="ABC_transporter-like_ATP-bd"/>
</dbReference>
<protein>
    <submittedName>
        <fullName evidence="10">Type I secretion system permease/ATPase</fullName>
    </submittedName>
</protein>